<dbReference type="SUPFAM" id="SSF101898">
    <property type="entry name" value="NHL repeat"/>
    <property type="match status" value="1"/>
</dbReference>
<keyword evidence="2" id="KW-0732">Signal</keyword>
<evidence type="ECO:0000313" key="4">
    <source>
        <dbReference type="Proteomes" id="UP001277761"/>
    </source>
</evidence>
<feature type="region of interest" description="Disordered" evidence="1">
    <location>
        <begin position="39"/>
        <end position="70"/>
    </location>
</feature>
<dbReference type="EMBL" id="JAXAVX010000011">
    <property type="protein sequence ID" value="MDX8153122.1"/>
    <property type="molecule type" value="Genomic_DNA"/>
</dbReference>
<evidence type="ECO:0000256" key="1">
    <source>
        <dbReference type="SAM" id="MobiDB-lite"/>
    </source>
</evidence>
<feature type="chain" id="PRO_5045608085" evidence="2">
    <location>
        <begin position="31"/>
        <end position="351"/>
    </location>
</feature>
<dbReference type="InterPro" id="IPR011042">
    <property type="entry name" value="6-blade_b-propeller_TolB-like"/>
</dbReference>
<keyword evidence="4" id="KW-1185">Reference proteome</keyword>
<accession>A0ABU4VP66</accession>
<dbReference type="Proteomes" id="UP001277761">
    <property type="component" value="Unassembled WGS sequence"/>
</dbReference>
<dbReference type="InterPro" id="IPR006311">
    <property type="entry name" value="TAT_signal"/>
</dbReference>
<name>A0ABU4VP66_9ACTN</name>
<sequence length="351" mass="36212">MASDPRLVTRRTIAGWLAAALAAAAAIVLAASDPGPRALAPPPPPVVADLPDAPGTVDLPPRDERPTTPPVALTPADGGRALVWAERGTGRVLRATLEGTRVVAPVLVADLPVVPGASAGVRGIAVDRRGRVLVSFVRRTGRRLVVVALRDGLRPRTVWVGPRAGRLRVGGGLAALPGGRVVVGIGDQGRLASAAQEGSLLGRVVTIDPGGRAGQEPRRRSRGWHDPLAIATDLRGRIWVADRLGGGDAERTGRADRPRLPTVRSPFRRAPIALAVTPDSRLLLACGLGSGRLDRTVRRGVGAGGVPQVLDVRCRYGATVVGDEVLVVDDAGAIVPAGTVAELAEADPLDG</sequence>
<dbReference type="Gene3D" id="2.120.10.30">
    <property type="entry name" value="TolB, C-terminal domain"/>
    <property type="match status" value="1"/>
</dbReference>
<organism evidence="3 4">
    <name type="scientific">Patulibacter brassicae</name>
    <dbReference type="NCBI Taxonomy" id="1705717"/>
    <lineage>
        <taxon>Bacteria</taxon>
        <taxon>Bacillati</taxon>
        <taxon>Actinomycetota</taxon>
        <taxon>Thermoleophilia</taxon>
        <taxon>Solirubrobacterales</taxon>
        <taxon>Patulibacteraceae</taxon>
        <taxon>Patulibacter</taxon>
    </lineage>
</organism>
<dbReference type="RefSeq" id="WP_319955273.1">
    <property type="nucleotide sequence ID" value="NZ_JAXAVX010000011.1"/>
</dbReference>
<protein>
    <submittedName>
        <fullName evidence="3">Uncharacterized protein</fullName>
    </submittedName>
</protein>
<comment type="caution">
    <text evidence="3">The sequence shown here is derived from an EMBL/GenBank/DDBJ whole genome shotgun (WGS) entry which is preliminary data.</text>
</comment>
<evidence type="ECO:0000256" key="2">
    <source>
        <dbReference type="SAM" id="SignalP"/>
    </source>
</evidence>
<feature type="signal peptide" evidence="2">
    <location>
        <begin position="1"/>
        <end position="30"/>
    </location>
</feature>
<proteinExistence type="predicted"/>
<evidence type="ECO:0000313" key="3">
    <source>
        <dbReference type="EMBL" id="MDX8153122.1"/>
    </source>
</evidence>
<reference evidence="3 4" key="1">
    <citation type="submission" date="2023-11" db="EMBL/GenBank/DDBJ databases">
        <authorList>
            <person name="Xu M."/>
            <person name="Jiang T."/>
        </authorList>
    </citation>
    <scope>NUCLEOTIDE SEQUENCE [LARGE SCALE GENOMIC DNA]</scope>
    <source>
        <strain evidence="3 4">SD</strain>
    </source>
</reference>
<gene>
    <name evidence="3" type="ORF">SK069_16100</name>
</gene>
<dbReference type="PROSITE" id="PS51318">
    <property type="entry name" value="TAT"/>
    <property type="match status" value="1"/>
</dbReference>